<dbReference type="InterPro" id="IPR023922">
    <property type="entry name" value="S04_starv_induced_SfnB"/>
</dbReference>
<dbReference type="RefSeq" id="WP_040071455.1">
    <property type="nucleotide sequence ID" value="NZ_JXDG01000065.1"/>
</dbReference>
<comment type="similarity">
    <text evidence="2">Belongs to the HpaH/HsaA monooxygenase family.</text>
</comment>
<accession>A0A0C2HVG0</accession>
<proteinExistence type="inferred from homology"/>
<dbReference type="InterPro" id="IPR036250">
    <property type="entry name" value="AcylCo_DH-like_C"/>
</dbReference>
<dbReference type="PANTHER" id="PTHR48083">
    <property type="entry name" value="MEDIUM-CHAIN SPECIFIC ACYL-COA DEHYDROGENASE, MITOCHONDRIAL-RELATED"/>
    <property type="match status" value="1"/>
</dbReference>
<dbReference type="OrthoDB" id="6502068at2"/>
<reference evidence="5 6" key="1">
    <citation type="submission" date="2015-01" db="EMBL/GenBank/DDBJ databases">
        <title>Complete genome of Pseudomonas batumici UCM B-321 producer of the batumin antibiotic with strong antistaphilococcal and potential anticancer activity.</title>
        <authorList>
            <person name="Klochko V.V."/>
            <person name="Zelena L.B."/>
            <person name="Elena K.A."/>
            <person name="Reva O.N."/>
        </authorList>
    </citation>
    <scope>NUCLEOTIDE SEQUENCE [LARGE SCALE GENOMIC DNA]</scope>
    <source>
        <strain evidence="5 6">UCM B-321</strain>
    </source>
</reference>
<dbReference type="InterPro" id="IPR037069">
    <property type="entry name" value="AcylCoA_DH/ox_N_sf"/>
</dbReference>
<comment type="caution">
    <text evidence="5">The sequence shown here is derived from an EMBL/GenBank/DDBJ whole genome shotgun (WGS) entry which is preliminary data.</text>
</comment>
<dbReference type="SUPFAM" id="SSF56645">
    <property type="entry name" value="Acyl-CoA dehydrogenase NM domain-like"/>
    <property type="match status" value="1"/>
</dbReference>
<dbReference type="InterPro" id="IPR009100">
    <property type="entry name" value="AcylCoA_DH/oxidase_NM_dom_sf"/>
</dbReference>
<feature type="domain" description="Acyl-CoA dehydrogenase/oxidase N-terminal" evidence="3">
    <location>
        <begin position="35"/>
        <end position="119"/>
    </location>
</feature>
<dbReference type="Gene3D" id="1.10.540.10">
    <property type="entry name" value="Acyl-CoA dehydrogenase/oxidase, N-terminal domain"/>
    <property type="match status" value="1"/>
</dbReference>
<dbReference type="Gene3D" id="1.20.140.10">
    <property type="entry name" value="Butyryl-CoA Dehydrogenase, subunit A, domain 3"/>
    <property type="match status" value="1"/>
</dbReference>
<name>A0A0C2HVG0_9PSED</name>
<evidence type="ECO:0000259" key="3">
    <source>
        <dbReference type="Pfam" id="PF02771"/>
    </source>
</evidence>
<dbReference type="AlphaFoldDB" id="A0A0C2HVG0"/>
<dbReference type="Proteomes" id="UP000031535">
    <property type="component" value="Unassembled WGS sequence"/>
</dbReference>
<dbReference type="GO" id="GO:0016712">
    <property type="term" value="F:oxidoreductase activity, acting on paired donors, with incorporation or reduction of molecular oxygen, reduced flavin or flavoprotein as one donor, and incorporation of one atom of oxygen"/>
    <property type="evidence" value="ECO:0007669"/>
    <property type="project" value="TreeGrafter"/>
</dbReference>
<organism evidence="5 6">
    <name type="scientific">Pseudomonas batumici</name>
    <dbReference type="NCBI Taxonomy" id="226910"/>
    <lineage>
        <taxon>Bacteria</taxon>
        <taxon>Pseudomonadati</taxon>
        <taxon>Pseudomonadota</taxon>
        <taxon>Gammaproteobacteria</taxon>
        <taxon>Pseudomonadales</taxon>
        <taxon>Pseudomonadaceae</taxon>
        <taxon>Pseudomonas</taxon>
    </lineage>
</organism>
<gene>
    <name evidence="5" type="ORF">UCMB321_5121</name>
</gene>
<evidence type="ECO:0000313" key="5">
    <source>
        <dbReference type="EMBL" id="KIH81146.1"/>
    </source>
</evidence>
<feature type="domain" description="Acyl-CoA dehydrogenase C-terminal" evidence="4">
    <location>
        <begin position="239"/>
        <end position="372"/>
    </location>
</feature>
<evidence type="ECO:0000259" key="4">
    <source>
        <dbReference type="Pfam" id="PF08028"/>
    </source>
</evidence>
<dbReference type="PANTHER" id="PTHR48083:SF19">
    <property type="entry name" value="FLAVIN-DEPENDENT MONOOXYGENASE, OXYGENASE SUBUNIT HSAA"/>
    <property type="match status" value="1"/>
</dbReference>
<keyword evidence="1" id="KW-0560">Oxidoreductase</keyword>
<dbReference type="NCBIfam" id="TIGR04022">
    <property type="entry name" value="sulfur_SfnB"/>
    <property type="match status" value="1"/>
</dbReference>
<dbReference type="SUPFAM" id="SSF47203">
    <property type="entry name" value="Acyl-CoA dehydrogenase C-terminal domain-like"/>
    <property type="match status" value="1"/>
</dbReference>
<dbReference type="GO" id="GO:0050660">
    <property type="term" value="F:flavin adenine dinucleotide binding"/>
    <property type="evidence" value="ECO:0007669"/>
    <property type="project" value="InterPro"/>
</dbReference>
<dbReference type="InterPro" id="IPR050741">
    <property type="entry name" value="Acyl-CoA_dehydrogenase"/>
</dbReference>
<dbReference type="InterPro" id="IPR013786">
    <property type="entry name" value="AcylCoA_DH/ox_N"/>
</dbReference>
<dbReference type="Pfam" id="PF02771">
    <property type="entry name" value="Acyl-CoA_dh_N"/>
    <property type="match status" value="1"/>
</dbReference>
<dbReference type="GO" id="GO:0005737">
    <property type="term" value="C:cytoplasm"/>
    <property type="evidence" value="ECO:0007669"/>
    <property type="project" value="TreeGrafter"/>
</dbReference>
<dbReference type="GO" id="GO:0033539">
    <property type="term" value="P:fatty acid beta-oxidation using acyl-CoA dehydrogenase"/>
    <property type="evidence" value="ECO:0007669"/>
    <property type="project" value="TreeGrafter"/>
</dbReference>
<dbReference type="Gene3D" id="2.40.110.10">
    <property type="entry name" value="Butyryl-CoA Dehydrogenase, subunit A, domain 2"/>
    <property type="match status" value="1"/>
</dbReference>
<dbReference type="InterPro" id="IPR046373">
    <property type="entry name" value="Acyl-CoA_Oxase/DH_mid-dom_sf"/>
</dbReference>
<evidence type="ECO:0000256" key="1">
    <source>
        <dbReference type="ARBA" id="ARBA00023002"/>
    </source>
</evidence>
<dbReference type="PATRIC" id="fig|226910.6.peg.5110"/>
<dbReference type="EMBL" id="JXDG01000065">
    <property type="protein sequence ID" value="KIH81146.1"/>
    <property type="molecule type" value="Genomic_DNA"/>
</dbReference>
<keyword evidence="6" id="KW-1185">Reference proteome</keyword>
<dbReference type="Pfam" id="PF08028">
    <property type="entry name" value="Acyl-CoA_dh_2"/>
    <property type="match status" value="1"/>
</dbReference>
<dbReference type="STRING" id="226910.UCMB321_5121"/>
<dbReference type="GO" id="GO:0003995">
    <property type="term" value="F:acyl-CoA dehydrogenase activity"/>
    <property type="evidence" value="ECO:0007669"/>
    <property type="project" value="TreeGrafter"/>
</dbReference>
<evidence type="ECO:0000256" key="2">
    <source>
        <dbReference type="ARBA" id="ARBA00049661"/>
    </source>
</evidence>
<dbReference type="InterPro" id="IPR013107">
    <property type="entry name" value="Acyl-CoA_DH_C"/>
</dbReference>
<dbReference type="PIRSF" id="PIRSF016578">
    <property type="entry name" value="HsaA"/>
    <property type="match status" value="1"/>
</dbReference>
<protein>
    <submittedName>
        <fullName evidence="5">Acyl-CoA dehydrogenase</fullName>
    </submittedName>
</protein>
<evidence type="ECO:0000313" key="6">
    <source>
        <dbReference type="Proteomes" id="UP000031535"/>
    </source>
</evidence>
<sequence length="397" mass="43188">MTLSQHVAVIDSDEQALIVAGDLAEDFKRDSVLRDRERRLPLAELEVFSRSGLWGISVPKAYGGAGVSNVTLAKVTQLIAEADASLGQIPQNHFYALEVLRVNGSEAQKQRLYAEVLAGRRFGNALAELGTRTAHDRITSLRRDGDGYRINGRKFYATGALYAQRIPTSVVDEQGVQQLAFVPRDSSGLNVIDDWSGFGQRTTGSGSVVFEDVFVAAEDVIPFQSAFERPTPVGPLAQILHAAIDTGIARAAYEDTLHFVRTRTRPWIDAGSDKATDDPLTLKSLGHLSVRLHAAEALLERAGEYLDRAQAETNAETVAAASIAVAEARAISTEISLAAGSSLFELAGSQATLAEHGLDRHWRNARVHTLHDPVRWKYHAVGNYYLNAENPPLRGTI</sequence>